<evidence type="ECO:0000313" key="3">
    <source>
        <dbReference type="EMBL" id="AZQ76740.1"/>
    </source>
</evidence>
<sequence length="130" mass="14091">MGTIAILIVIFVSTVSGTDTGLAKYLSQVRDRGGDAGFSIGAWLTLGGFVAGGIVAVMFIIASRPLRRVPVTPNPYSQYPQPQRFSYSQQQPAYDHSPEYQVQAGHGPAWSHPPFKHTTESWPASFPSPD</sequence>
<reference evidence="3 4" key="1">
    <citation type="submission" date="2018-12" db="EMBL/GenBank/DDBJ databases">
        <title>Complete genome sequence of Flaviflexus sp. H23T48.</title>
        <authorList>
            <person name="Bae J.-W."/>
            <person name="Lee J.-Y."/>
        </authorList>
    </citation>
    <scope>NUCLEOTIDE SEQUENCE [LARGE SCALE GENOMIC DNA]</scope>
    <source>
        <strain evidence="3 4">H23T48</strain>
    </source>
</reference>
<protein>
    <submittedName>
        <fullName evidence="3">Uncharacterized protein</fullName>
    </submittedName>
</protein>
<dbReference type="EMBL" id="CP034593">
    <property type="protein sequence ID" value="AZQ76740.1"/>
    <property type="molecule type" value="Genomic_DNA"/>
</dbReference>
<dbReference type="Proteomes" id="UP000280344">
    <property type="component" value="Chromosome"/>
</dbReference>
<feature type="transmembrane region" description="Helical" evidence="2">
    <location>
        <begin position="41"/>
        <end position="62"/>
    </location>
</feature>
<feature type="region of interest" description="Disordered" evidence="1">
    <location>
        <begin position="72"/>
        <end position="130"/>
    </location>
</feature>
<dbReference type="AlphaFoldDB" id="A0A3Q9G3I5"/>
<evidence type="ECO:0000256" key="1">
    <source>
        <dbReference type="SAM" id="MobiDB-lite"/>
    </source>
</evidence>
<gene>
    <name evidence="3" type="ORF">EJ997_04655</name>
</gene>
<feature type="compositionally biased region" description="Polar residues" evidence="1">
    <location>
        <begin position="74"/>
        <end position="92"/>
    </location>
</feature>
<name>A0A3Q9G3I5_9ACTO</name>
<keyword evidence="2" id="KW-0812">Transmembrane</keyword>
<organism evidence="3 4">
    <name type="scientific">Flaviflexus ciconiae</name>
    <dbReference type="NCBI Taxonomy" id="2496867"/>
    <lineage>
        <taxon>Bacteria</taxon>
        <taxon>Bacillati</taxon>
        <taxon>Actinomycetota</taxon>
        <taxon>Actinomycetes</taxon>
        <taxon>Actinomycetales</taxon>
        <taxon>Actinomycetaceae</taxon>
        <taxon>Flaviflexus</taxon>
    </lineage>
</organism>
<keyword evidence="2" id="KW-0472">Membrane</keyword>
<evidence type="ECO:0000256" key="2">
    <source>
        <dbReference type="SAM" id="Phobius"/>
    </source>
</evidence>
<proteinExistence type="predicted"/>
<dbReference type="KEGG" id="flh:EJ997_04655"/>
<accession>A0A3Q9G3I5</accession>
<dbReference type="RefSeq" id="WP_126703548.1">
    <property type="nucleotide sequence ID" value="NZ_CP034593.1"/>
</dbReference>
<evidence type="ECO:0000313" key="4">
    <source>
        <dbReference type="Proteomes" id="UP000280344"/>
    </source>
</evidence>
<keyword evidence="4" id="KW-1185">Reference proteome</keyword>
<keyword evidence="2" id="KW-1133">Transmembrane helix</keyword>